<comment type="caution">
    <text evidence="2">The sequence shown here is derived from an EMBL/GenBank/DDBJ whole genome shotgun (WGS) entry which is preliminary data.</text>
</comment>
<feature type="transmembrane region" description="Helical" evidence="1">
    <location>
        <begin position="7"/>
        <end position="32"/>
    </location>
</feature>
<evidence type="ECO:0000256" key="1">
    <source>
        <dbReference type="SAM" id="Phobius"/>
    </source>
</evidence>
<dbReference type="Proteomes" id="UP001161757">
    <property type="component" value="Unassembled WGS sequence"/>
</dbReference>
<evidence type="ECO:0000313" key="3">
    <source>
        <dbReference type="Proteomes" id="UP001161757"/>
    </source>
</evidence>
<gene>
    <name evidence="2" type="ORF">HRR80_002882</name>
</gene>
<name>A0AAN6EX14_EXODE</name>
<keyword evidence="1" id="KW-1133">Transmembrane helix</keyword>
<evidence type="ECO:0000313" key="2">
    <source>
        <dbReference type="EMBL" id="KAJ8992838.1"/>
    </source>
</evidence>
<sequence length="596" mass="67141">MASASDVITYVGVPLAVLGVLPILYTFMLAIVTKRRICASLIQHGHRPMGAGHPQNGFTIRSSPMTNLIEVELPKYTIAPLERNDPDYWKTTMEGQCEEEEHHRLLERAESTLSMAEEGRVQGFLRGGSWRAFHWKRLIVGRKLYRIQYEDELREPPAEVDFSELVHFLLDWGAIPDTMGWEKLKSGGLWTPAGTILLKKPDGDITEPRKHVDWILRTSMPDESDGILSLTVKWTRDMTSVGESRGAASLPPGWGRLTQPPLLEVSEKKKEEEQDLPSRIEQMKDSNKYSMDSSSFRFRAEDNRIQRLFWEQKNVETGSVSEPFRTFEQSTAGLWFTCAASAILSRKQSSGGLWAFDIPTDIQTFVRRDSIPCGVMVILGLMDEGEAPEWSSESETATRNAMQLISQRQLQRFQAQQAATRLEATMPPEQAKIHKMNRLAEERRAALDDMMASAAARQERDERRAQDAIASPRMSTKAVAEACLAWLIEQGLIGREWTLDQLAEAVLYLMVVDQSQSEEGEARKVVKVLDEWMSWAAVGGMKKTQVNVLYDNKLAFCYAAALVAVVNESVNSASGRSKAGADMLDCLRLWRKVRLG</sequence>
<protein>
    <submittedName>
        <fullName evidence="2">Uncharacterized protein</fullName>
    </submittedName>
</protein>
<proteinExistence type="predicted"/>
<keyword evidence="1" id="KW-0472">Membrane</keyword>
<organism evidence="2 3">
    <name type="scientific">Exophiala dermatitidis</name>
    <name type="common">Black yeast-like fungus</name>
    <name type="synonym">Wangiella dermatitidis</name>
    <dbReference type="NCBI Taxonomy" id="5970"/>
    <lineage>
        <taxon>Eukaryota</taxon>
        <taxon>Fungi</taxon>
        <taxon>Dikarya</taxon>
        <taxon>Ascomycota</taxon>
        <taxon>Pezizomycotina</taxon>
        <taxon>Eurotiomycetes</taxon>
        <taxon>Chaetothyriomycetidae</taxon>
        <taxon>Chaetothyriales</taxon>
        <taxon>Herpotrichiellaceae</taxon>
        <taxon>Exophiala</taxon>
    </lineage>
</organism>
<dbReference type="AlphaFoldDB" id="A0AAN6EX14"/>
<reference evidence="2" key="1">
    <citation type="submission" date="2023-01" db="EMBL/GenBank/DDBJ databases">
        <title>Exophiala dermititidis isolated from Cystic Fibrosis Patient.</title>
        <authorList>
            <person name="Kurbessoian T."/>
            <person name="Crocker A."/>
            <person name="Murante D."/>
            <person name="Hogan D.A."/>
            <person name="Stajich J.E."/>
        </authorList>
    </citation>
    <scope>NUCLEOTIDE SEQUENCE</scope>
    <source>
        <strain evidence="2">Ex8</strain>
    </source>
</reference>
<dbReference type="EMBL" id="JAJGCB010000004">
    <property type="protein sequence ID" value="KAJ8992838.1"/>
    <property type="molecule type" value="Genomic_DNA"/>
</dbReference>
<accession>A0AAN6EX14</accession>
<keyword evidence="1" id="KW-0812">Transmembrane</keyword>